<evidence type="ECO:0000313" key="2">
    <source>
        <dbReference type="Proteomes" id="UP000215289"/>
    </source>
</evidence>
<dbReference type="OrthoDB" id="10543935at2759"/>
<name>A0A421CV94_9EURO</name>
<keyword evidence="2" id="KW-1185">Reference proteome</keyword>
<organism evidence="1 2">
    <name type="scientific">Aspergillus turcosus</name>
    <dbReference type="NCBI Taxonomy" id="1245748"/>
    <lineage>
        <taxon>Eukaryota</taxon>
        <taxon>Fungi</taxon>
        <taxon>Dikarya</taxon>
        <taxon>Ascomycota</taxon>
        <taxon>Pezizomycotina</taxon>
        <taxon>Eurotiomycetes</taxon>
        <taxon>Eurotiomycetidae</taxon>
        <taxon>Eurotiales</taxon>
        <taxon>Aspergillaceae</taxon>
        <taxon>Aspergillus</taxon>
        <taxon>Aspergillus subgen. Fumigati</taxon>
    </lineage>
</organism>
<sequence>MMGSNIPKVLDLYHHLPFHNEDGEQLVTFTKHGENELPMLKVLGDLNRALQTERLGPSMVTIHSQRGNGGTRLGRCAETYPLRPMLRDAADKTAIHGLALSARGLQATDIYDDRLSGLILGTLAPIARR</sequence>
<dbReference type="EMBL" id="NIDN02000257">
    <property type="protein sequence ID" value="RLL93839.1"/>
    <property type="molecule type" value="Genomic_DNA"/>
</dbReference>
<dbReference type="AlphaFoldDB" id="A0A421CV94"/>
<accession>A0A421CV94</accession>
<proteinExistence type="predicted"/>
<dbReference type="Proteomes" id="UP000215289">
    <property type="component" value="Unassembled WGS sequence"/>
</dbReference>
<evidence type="ECO:0000313" key="1">
    <source>
        <dbReference type="EMBL" id="RLL93839.1"/>
    </source>
</evidence>
<reference evidence="1 2" key="1">
    <citation type="submission" date="2018-08" db="EMBL/GenBank/DDBJ databases">
        <title>Draft genome sequences of two Aspergillus turcosus clinical strains isolated from bronchoalveolar lavage fluid: one azole-susceptible and the other azole-resistant.</title>
        <authorList>
            <person name="Parent-Michaud M."/>
            <person name="Dufresne P.J."/>
            <person name="Fournier E."/>
            <person name="Martineau C."/>
            <person name="Moreira S."/>
            <person name="Perkins V."/>
            <person name="De Repentigny L."/>
            <person name="Dufresne S.F."/>
        </authorList>
    </citation>
    <scope>NUCLEOTIDE SEQUENCE [LARGE SCALE GENOMIC DNA]</scope>
    <source>
        <strain evidence="1">HMR AF 1038</strain>
    </source>
</reference>
<comment type="caution">
    <text evidence="1">The sequence shown here is derived from an EMBL/GenBank/DDBJ whole genome shotgun (WGS) entry which is preliminary data.</text>
</comment>
<protein>
    <submittedName>
        <fullName evidence="1">Uncharacterized protein</fullName>
    </submittedName>
</protein>
<gene>
    <name evidence="1" type="ORF">CFD26_101012</name>
</gene>